<evidence type="ECO:0000256" key="1">
    <source>
        <dbReference type="ARBA" id="ARBA00004141"/>
    </source>
</evidence>
<keyword evidence="5" id="KW-0746">Sphingolipid metabolism</keyword>
<dbReference type="PANTHER" id="PTHR21290:SF25">
    <property type="entry name" value="SPHINGOMYELIN SYNTHASE-RELATED PROTEIN 1"/>
    <property type="match status" value="1"/>
</dbReference>
<evidence type="ECO:0000259" key="11">
    <source>
        <dbReference type="Pfam" id="PF14360"/>
    </source>
</evidence>
<dbReference type="GO" id="GO:0005886">
    <property type="term" value="C:plasma membrane"/>
    <property type="evidence" value="ECO:0007669"/>
    <property type="project" value="TreeGrafter"/>
</dbReference>
<dbReference type="GO" id="GO:0005789">
    <property type="term" value="C:endoplasmic reticulum membrane"/>
    <property type="evidence" value="ECO:0007669"/>
    <property type="project" value="TreeGrafter"/>
</dbReference>
<evidence type="ECO:0000256" key="7">
    <source>
        <dbReference type="ARBA" id="ARBA00023098"/>
    </source>
</evidence>
<dbReference type="GO" id="GO:0047493">
    <property type="term" value="F:ceramide cholinephosphotransferase activity"/>
    <property type="evidence" value="ECO:0007669"/>
    <property type="project" value="TreeGrafter"/>
</dbReference>
<evidence type="ECO:0000313" key="12">
    <source>
        <dbReference type="EMBL" id="KNC50609.1"/>
    </source>
</evidence>
<organism evidence="12 13">
    <name type="scientific">Thecamonas trahens ATCC 50062</name>
    <dbReference type="NCBI Taxonomy" id="461836"/>
    <lineage>
        <taxon>Eukaryota</taxon>
        <taxon>Apusozoa</taxon>
        <taxon>Apusomonadida</taxon>
        <taxon>Apusomonadidae</taxon>
        <taxon>Thecamonas</taxon>
    </lineage>
</organism>
<dbReference type="STRING" id="461836.A0A0L0DE96"/>
<feature type="region of interest" description="Disordered" evidence="9">
    <location>
        <begin position="69"/>
        <end position="91"/>
    </location>
</feature>
<evidence type="ECO:0000256" key="9">
    <source>
        <dbReference type="SAM" id="MobiDB-lite"/>
    </source>
</evidence>
<evidence type="ECO:0000256" key="8">
    <source>
        <dbReference type="ARBA" id="ARBA00023136"/>
    </source>
</evidence>
<dbReference type="eggNOG" id="KOG3058">
    <property type="taxonomic scope" value="Eukaryota"/>
</dbReference>
<dbReference type="GO" id="GO:0033188">
    <property type="term" value="F:sphingomyelin synthase activity"/>
    <property type="evidence" value="ECO:0007669"/>
    <property type="project" value="TreeGrafter"/>
</dbReference>
<dbReference type="InterPro" id="IPR045221">
    <property type="entry name" value="Sphingomyelin_synth-like"/>
</dbReference>
<sequence>MLHSTSSTNVSSMWGSNGAVRRIASVNNMGTLHRMEAGLASPRPHADAGAVSDAPPALPLEALIEPVEAESDASDAKGLDKKVLGGPASSDLGEHGSREAAFVMAHPKRSVVAALCVYMAASFALIHTMNYVHYHLPEQPPLPDLGHEYIPMLRPENLGDYPMFVSVFVVVYLGGYRHRSQFYKIVTRMWITQTALYILRIFTISMTNLPVTDNHCRYSREEISSFWLNTMNGLATMGLANVHCGDLLFSGHSIMIVIFWQITHTYFPQYRGLNWLVTFCTLMAFFFIVATRSHYTVDVIIGWFATMCTWKLVPNYWPYALRDS</sequence>
<evidence type="ECO:0000256" key="3">
    <source>
        <dbReference type="ARBA" id="ARBA00022679"/>
    </source>
</evidence>
<keyword evidence="3" id="KW-0808">Transferase</keyword>
<comment type="similarity">
    <text evidence="2">Belongs to the sphingomyelin synthase family.</text>
</comment>
<keyword evidence="8 10" id="KW-0472">Membrane</keyword>
<keyword evidence="7" id="KW-0443">Lipid metabolism</keyword>
<feature type="transmembrane region" description="Helical" evidence="10">
    <location>
        <begin position="272"/>
        <end position="289"/>
    </location>
</feature>
<dbReference type="GeneID" id="25560557"/>
<feature type="transmembrane region" description="Helical" evidence="10">
    <location>
        <begin position="190"/>
        <end position="211"/>
    </location>
</feature>
<dbReference type="Proteomes" id="UP000054408">
    <property type="component" value="Unassembled WGS sequence"/>
</dbReference>
<feature type="transmembrane region" description="Helical" evidence="10">
    <location>
        <begin position="111"/>
        <end position="132"/>
    </location>
</feature>
<accession>A0A0L0DE96</accession>
<dbReference type="Pfam" id="PF14360">
    <property type="entry name" value="PAP2_C"/>
    <property type="match status" value="1"/>
</dbReference>
<name>A0A0L0DE96_THETB</name>
<dbReference type="OrthoDB" id="422827at2759"/>
<comment type="subcellular location">
    <subcellularLocation>
        <location evidence="1">Membrane</location>
        <topology evidence="1">Multi-pass membrane protein</topology>
    </subcellularLocation>
</comment>
<feature type="transmembrane region" description="Helical" evidence="10">
    <location>
        <begin position="231"/>
        <end position="260"/>
    </location>
</feature>
<feature type="transmembrane region" description="Helical" evidence="10">
    <location>
        <begin position="295"/>
        <end position="313"/>
    </location>
</feature>
<feature type="transmembrane region" description="Helical" evidence="10">
    <location>
        <begin position="161"/>
        <end position="178"/>
    </location>
</feature>
<dbReference type="GO" id="GO:0000139">
    <property type="term" value="C:Golgi membrane"/>
    <property type="evidence" value="ECO:0007669"/>
    <property type="project" value="TreeGrafter"/>
</dbReference>
<evidence type="ECO:0000256" key="5">
    <source>
        <dbReference type="ARBA" id="ARBA00022919"/>
    </source>
</evidence>
<evidence type="ECO:0000256" key="10">
    <source>
        <dbReference type="SAM" id="Phobius"/>
    </source>
</evidence>
<proteinExistence type="inferred from homology"/>
<dbReference type="InterPro" id="IPR025749">
    <property type="entry name" value="Sphingomyelin_synth-like_dom"/>
</dbReference>
<evidence type="ECO:0000256" key="4">
    <source>
        <dbReference type="ARBA" id="ARBA00022692"/>
    </source>
</evidence>
<feature type="compositionally biased region" description="Basic and acidic residues" evidence="9">
    <location>
        <begin position="74"/>
        <end position="83"/>
    </location>
</feature>
<keyword evidence="13" id="KW-1185">Reference proteome</keyword>
<evidence type="ECO:0000256" key="2">
    <source>
        <dbReference type="ARBA" id="ARBA00005441"/>
    </source>
</evidence>
<evidence type="ECO:0000256" key="6">
    <source>
        <dbReference type="ARBA" id="ARBA00022989"/>
    </source>
</evidence>
<dbReference type="RefSeq" id="XP_013762496.1">
    <property type="nucleotide sequence ID" value="XM_013907042.1"/>
</dbReference>
<reference evidence="12 13" key="1">
    <citation type="submission" date="2010-05" db="EMBL/GenBank/DDBJ databases">
        <title>The Genome Sequence of Thecamonas trahens ATCC 50062.</title>
        <authorList>
            <consortium name="The Broad Institute Genome Sequencing Platform"/>
            <person name="Russ C."/>
            <person name="Cuomo C."/>
            <person name="Shea T."/>
            <person name="Young S.K."/>
            <person name="Zeng Q."/>
            <person name="Koehrsen M."/>
            <person name="Haas B."/>
            <person name="Borodovsky M."/>
            <person name="Guigo R."/>
            <person name="Alvarado L."/>
            <person name="Berlin A."/>
            <person name="Bochicchio J."/>
            <person name="Borenstein D."/>
            <person name="Chapman S."/>
            <person name="Chen Z."/>
            <person name="Freedman E."/>
            <person name="Gellesch M."/>
            <person name="Goldberg J."/>
            <person name="Griggs A."/>
            <person name="Gujja S."/>
            <person name="Heilman E."/>
            <person name="Heiman D."/>
            <person name="Hepburn T."/>
            <person name="Howarth C."/>
            <person name="Jen D."/>
            <person name="Larson L."/>
            <person name="Mehta T."/>
            <person name="Park D."/>
            <person name="Pearson M."/>
            <person name="Roberts A."/>
            <person name="Saif S."/>
            <person name="Shenoy N."/>
            <person name="Sisk P."/>
            <person name="Stolte C."/>
            <person name="Sykes S."/>
            <person name="Thomson T."/>
            <person name="Walk T."/>
            <person name="White J."/>
            <person name="Yandava C."/>
            <person name="Burger G."/>
            <person name="Gray M.W."/>
            <person name="Holland P.W.H."/>
            <person name="King N."/>
            <person name="Lang F.B.F."/>
            <person name="Roger A.J."/>
            <person name="Ruiz-Trillo I."/>
            <person name="Lander E."/>
            <person name="Nusbaum C."/>
        </authorList>
    </citation>
    <scope>NUCLEOTIDE SEQUENCE [LARGE SCALE GENOMIC DNA]</scope>
    <source>
        <strain evidence="12 13">ATCC 50062</strain>
    </source>
</reference>
<gene>
    <name evidence="12" type="ORF">AMSG_00770</name>
</gene>
<keyword evidence="4 10" id="KW-0812">Transmembrane</keyword>
<protein>
    <submittedName>
        <fullName evidence="12">SMS-3 protein</fullName>
    </submittedName>
</protein>
<dbReference type="EMBL" id="GL349435">
    <property type="protein sequence ID" value="KNC50609.1"/>
    <property type="molecule type" value="Genomic_DNA"/>
</dbReference>
<dbReference type="PANTHER" id="PTHR21290">
    <property type="entry name" value="SPHINGOMYELIN SYNTHETASE"/>
    <property type="match status" value="1"/>
</dbReference>
<dbReference type="GO" id="GO:0046513">
    <property type="term" value="P:ceramide biosynthetic process"/>
    <property type="evidence" value="ECO:0007669"/>
    <property type="project" value="TreeGrafter"/>
</dbReference>
<feature type="domain" description="Sphingomyelin synthase-like" evidence="11">
    <location>
        <begin position="243"/>
        <end position="311"/>
    </location>
</feature>
<evidence type="ECO:0000313" key="13">
    <source>
        <dbReference type="Proteomes" id="UP000054408"/>
    </source>
</evidence>
<dbReference type="AlphaFoldDB" id="A0A0L0DE96"/>
<keyword evidence="6 10" id="KW-1133">Transmembrane helix</keyword>